<evidence type="ECO:0000256" key="4">
    <source>
        <dbReference type="ARBA" id="ARBA00021528"/>
    </source>
</evidence>
<evidence type="ECO:0000259" key="9">
    <source>
        <dbReference type="Pfam" id="PF01515"/>
    </source>
</evidence>
<dbReference type="Gene3D" id="3.40.50.10950">
    <property type="match status" value="1"/>
</dbReference>
<dbReference type="AlphaFoldDB" id="A0A4Q9KJ57"/>
<reference evidence="10 11" key="1">
    <citation type="submission" date="2019-01" db="EMBL/GenBank/DDBJ databases">
        <title>Lactibacter flavus gen. nov., sp. nov., a novel bacterium of the family Propionibacteriaceae isolated from raw milk and dairy products.</title>
        <authorList>
            <person name="Huptas C."/>
            <person name="Wenning M."/>
            <person name="Breitenwieser F."/>
            <person name="Doll E."/>
            <person name="Von Neubeck M."/>
            <person name="Busse H.-J."/>
            <person name="Scherer S."/>
        </authorList>
    </citation>
    <scope>NUCLEOTIDE SEQUENCE [LARGE SCALE GENOMIC DNA]</scope>
    <source>
        <strain evidence="10 11">DSM 22130</strain>
    </source>
</reference>
<dbReference type="InterPro" id="IPR042112">
    <property type="entry name" value="P_AcTrfase_dom2"/>
</dbReference>
<dbReference type="InterPro" id="IPR050500">
    <property type="entry name" value="Phos_Acetyltrans/Butyryltrans"/>
</dbReference>
<dbReference type="NCBIfam" id="NF004167">
    <property type="entry name" value="PRK05632.1"/>
    <property type="match status" value="1"/>
</dbReference>
<keyword evidence="5 10" id="KW-0808">Transferase</keyword>
<dbReference type="PANTHER" id="PTHR43356">
    <property type="entry name" value="PHOSPHATE ACETYLTRANSFERASE"/>
    <property type="match status" value="1"/>
</dbReference>
<keyword evidence="6 10" id="KW-0012">Acyltransferase</keyword>
<keyword evidence="11" id="KW-1185">Reference proteome</keyword>
<dbReference type="GO" id="GO:0008959">
    <property type="term" value="F:phosphate acetyltransferase activity"/>
    <property type="evidence" value="ECO:0007669"/>
    <property type="project" value="UniProtKB-EC"/>
</dbReference>
<proteinExistence type="predicted"/>
<evidence type="ECO:0000256" key="3">
    <source>
        <dbReference type="ARBA" id="ARBA00012707"/>
    </source>
</evidence>
<evidence type="ECO:0000256" key="6">
    <source>
        <dbReference type="ARBA" id="ARBA00023315"/>
    </source>
</evidence>
<dbReference type="InterPro" id="IPR002505">
    <property type="entry name" value="PTA_PTB"/>
</dbReference>
<comment type="catalytic activity">
    <reaction evidence="1">
        <text>acetyl-CoA + phosphate = acetyl phosphate + CoA</text>
        <dbReference type="Rhea" id="RHEA:19521"/>
        <dbReference type="ChEBI" id="CHEBI:22191"/>
        <dbReference type="ChEBI" id="CHEBI:43474"/>
        <dbReference type="ChEBI" id="CHEBI:57287"/>
        <dbReference type="ChEBI" id="CHEBI:57288"/>
        <dbReference type="EC" id="2.3.1.8"/>
    </reaction>
</comment>
<dbReference type="RefSeq" id="WP_131173106.1">
    <property type="nucleotide sequence ID" value="NZ_FXTL01000023.1"/>
</dbReference>
<evidence type="ECO:0000313" key="10">
    <source>
        <dbReference type="EMBL" id="TBT92090.1"/>
    </source>
</evidence>
<comment type="caution">
    <text evidence="10">The sequence shown here is derived from an EMBL/GenBank/DDBJ whole genome shotgun (WGS) entry which is preliminary data.</text>
</comment>
<dbReference type="InterPro" id="IPR042113">
    <property type="entry name" value="P_AcTrfase_dom1"/>
</dbReference>
<evidence type="ECO:0000256" key="1">
    <source>
        <dbReference type="ARBA" id="ARBA00000705"/>
    </source>
</evidence>
<feature type="domain" description="Phosphate acetyl/butaryl transferase" evidence="9">
    <location>
        <begin position="87"/>
        <end position="403"/>
    </location>
</feature>
<dbReference type="Proteomes" id="UP000291933">
    <property type="component" value="Unassembled WGS sequence"/>
</dbReference>
<dbReference type="NCBIfam" id="NF007233">
    <property type="entry name" value="PRK09653.1"/>
    <property type="match status" value="1"/>
</dbReference>
<evidence type="ECO:0000256" key="8">
    <source>
        <dbReference type="ARBA" id="ARBA00049955"/>
    </source>
</evidence>
<comment type="function">
    <text evidence="8">Involved in acetate metabolism.</text>
</comment>
<gene>
    <name evidence="10" type="ORF">ET996_13595</name>
</gene>
<accession>A0A4Q9KJ57</accession>
<dbReference type="NCBIfam" id="TIGR00651">
    <property type="entry name" value="pta"/>
    <property type="match status" value="1"/>
</dbReference>
<dbReference type="Gene3D" id="3.40.50.10750">
    <property type="entry name" value="Isocitrate/Isopropylmalate dehydrogenase-like"/>
    <property type="match status" value="1"/>
</dbReference>
<evidence type="ECO:0000313" key="11">
    <source>
        <dbReference type="Proteomes" id="UP000291933"/>
    </source>
</evidence>
<dbReference type="InterPro" id="IPR004614">
    <property type="entry name" value="P_AcTrfase"/>
</dbReference>
<dbReference type="OrthoDB" id="9808984at2"/>
<dbReference type="FunFam" id="3.40.50.10750:FF:000001">
    <property type="entry name" value="Phosphate acetyltransferase"/>
    <property type="match status" value="1"/>
</dbReference>
<dbReference type="EC" id="2.3.1.8" evidence="3"/>
<sequence length="407" mass="42348">MTNSVQVTAASGGVAAILDALDPALSLVVAPERVDVVLGLVFARELGRPLPRAVVVTGSLPDDVIALWNSRVPDVPLVCTEAAIHEFEHEVLASAKRANRHVVLPEGTEPRVLKAAAHLLARGIVRLTLLGNAAEVAATASEFGLDVSAATVIDPETDALRRRFADEYAELRKAKGVTPEQAFERMADVSYFGTMMVADGLADGMVSGAVHTTAHTIRPAFEIIKTAPGVSVVSSVFFMCLPDKVLAFGDCAVNPNPTPEQLAQIAVTSARTAKQFGIEPRVALLSYSTGTSGSGPDVDRVVEGTKLAQALDPSLAIDGPMQLDAAIVPEVARTKAPNSAVAGRATVLIFPSLDAGNIAYKAVQRTAGALAIGPVLQGLNKPINDLSRGATVPDIINTVAITALQAV</sequence>
<protein>
    <recommendedName>
        <fullName evidence="4">Phosphate acetyltransferase</fullName>
        <ecNumber evidence="3">2.3.1.8</ecNumber>
    </recommendedName>
    <alternativeName>
        <fullName evidence="7">Phosphotransacetylase</fullName>
    </alternativeName>
</protein>
<dbReference type="EMBL" id="SDMR01000024">
    <property type="protein sequence ID" value="TBT92090.1"/>
    <property type="molecule type" value="Genomic_DNA"/>
</dbReference>
<evidence type="ECO:0000256" key="7">
    <source>
        <dbReference type="ARBA" id="ARBA00031108"/>
    </source>
</evidence>
<dbReference type="SUPFAM" id="SSF53659">
    <property type="entry name" value="Isocitrate/Isopropylmalate dehydrogenase-like"/>
    <property type="match status" value="1"/>
</dbReference>
<dbReference type="Pfam" id="PF01515">
    <property type="entry name" value="PTA_PTB"/>
    <property type="match status" value="1"/>
</dbReference>
<dbReference type="PANTHER" id="PTHR43356:SF3">
    <property type="entry name" value="PHOSPHATE ACETYLTRANSFERASE"/>
    <property type="match status" value="1"/>
</dbReference>
<organism evidence="10 11">
    <name type="scientific">Propioniciclava tarda</name>
    <dbReference type="NCBI Taxonomy" id="433330"/>
    <lineage>
        <taxon>Bacteria</taxon>
        <taxon>Bacillati</taxon>
        <taxon>Actinomycetota</taxon>
        <taxon>Actinomycetes</taxon>
        <taxon>Propionibacteriales</taxon>
        <taxon>Propionibacteriaceae</taxon>
        <taxon>Propioniciclava</taxon>
    </lineage>
</organism>
<evidence type="ECO:0000256" key="2">
    <source>
        <dbReference type="ARBA" id="ARBA00004989"/>
    </source>
</evidence>
<name>A0A4Q9KJ57_PROTD</name>
<comment type="pathway">
    <text evidence="2">Metabolic intermediate biosynthesis; acetyl-CoA biosynthesis; acetyl-CoA from acetate: step 2/2.</text>
</comment>
<evidence type="ECO:0000256" key="5">
    <source>
        <dbReference type="ARBA" id="ARBA00022679"/>
    </source>
</evidence>